<name>A0A2S4MDH5_9BURK</name>
<evidence type="ECO:0000313" key="3">
    <source>
        <dbReference type="Proteomes" id="UP000237381"/>
    </source>
</evidence>
<dbReference type="InterPro" id="IPR007374">
    <property type="entry name" value="ASCH_domain"/>
</dbReference>
<dbReference type="RefSeq" id="WP_103704217.1">
    <property type="nucleotide sequence ID" value="NZ_PQGA01000004.1"/>
</dbReference>
<evidence type="ECO:0000259" key="1">
    <source>
        <dbReference type="Pfam" id="PF04266"/>
    </source>
</evidence>
<sequence>MKALSIRQPWAWLIVNGHKDIENRTWPTRFRGRVLIHAGKGMTRAEYDDALATALHVGYREYFPTRDQLQRGGIVGIATMTECIEPASRTSPWHMNGQFGFQLAYAKPIPFVECKGMLGFFDVPTDIATQLRQMYELGAIA</sequence>
<gene>
    <name evidence="2" type="ORF">B0G62_104107</name>
</gene>
<evidence type="ECO:0000313" key="2">
    <source>
        <dbReference type="EMBL" id="POR52810.1"/>
    </source>
</evidence>
<dbReference type="SUPFAM" id="SSF88697">
    <property type="entry name" value="PUA domain-like"/>
    <property type="match status" value="1"/>
</dbReference>
<dbReference type="EMBL" id="PQGA01000004">
    <property type="protein sequence ID" value="POR52810.1"/>
    <property type="molecule type" value="Genomic_DNA"/>
</dbReference>
<dbReference type="InterPro" id="IPR015947">
    <property type="entry name" value="PUA-like_sf"/>
</dbReference>
<dbReference type="AlphaFoldDB" id="A0A2S4MDH5"/>
<dbReference type="Pfam" id="PF04266">
    <property type="entry name" value="ASCH"/>
    <property type="match status" value="1"/>
</dbReference>
<proteinExistence type="predicted"/>
<dbReference type="CDD" id="cd06554">
    <property type="entry name" value="ASCH_ASC-1_like"/>
    <property type="match status" value="1"/>
</dbReference>
<feature type="domain" description="ASCH" evidence="1">
    <location>
        <begin position="4"/>
        <end position="84"/>
    </location>
</feature>
<dbReference type="Gene3D" id="2.30.130.30">
    <property type="entry name" value="Hypothetical protein"/>
    <property type="match status" value="1"/>
</dbReference>
<dbReference type="Proteomes" id="UP000237381">
    <property type="component" value="Unassembled WGS sequence"/>
</dbReference>
<keyword evidence="3" id="KW-1185">Reference proteome</keyword>
<accession>A0A2S4MDH5</accession>
<dbReference type="OrthoDB" id="359066at2"/>
<protein>
    <submittedName>
        <fullName evidence="2">ASCH domain-containing protein</fullName>
    </submittedName>
</protein>
<comment type="caution">
    <text evidence="2">The sequence shown here is derived from an EMBL/GenBank/DDBJ whole genome shotgun (WGS) entry which is preliminary data.</text>
</comment>
<organism evidence="2 3">
    <name type="scientific">Paraburkholderia eburnea</name>
    <dbReference type="NCBI Taxonomy" id="1189126"/>
    <lineage>
        <taxon>Bacteria</taxon>
        <taxon>Pseudomonadati</taxon>
        <taxon>Pseudomonadota</taxon>
        <taxon>Betaproteobacteria</taxon>
        <taxon>Burkholderiales</taxon>
        <taxon>Burkholderiaceae</taxon>
        <taxon>Paraburkholderia</taxon>
    </lineage>
</organism>
<reference evidence="2 3" key="1">
    <citation type="submission" date="2018-01" db="EMBL/GenBank/DDBJ databases">
        <title>Genomic Encyclopedia of Type Strains, Phase III (KMG-III): the genomes of soil and plant-associated and newly described type strains.</title>
        <authorList>
            <person name="Whitman W."/>
        </authorList>
    </citation>
    <scope>NUCLEOTIDE SEQUENCE [LARGE SCALE GENOMIC DNA]</scope>
    <source>
        <strain evidence="2 3">JCM 18070</strain>
    </source>
</reference>